<proteinExistence type="inferred from homology"/>
<evidence type="ECO:0000256" key="1">
    <source>
        <dbReference type="ARBA" id="ARBA00004651"/>
    </source>
</evidence>
<evidence type="ECO:0000259" key="7">
    <source>
        <dbReference type="Pfam" id="PF09335"/>
    </source>
</evidence>
<dbReference type="PANTHER" id="PTHR12677:SF59">
    <property type="entry name" value="GOLGI APPARATUS MEMBRANE PROTEIN TVP38-RELATED"/>
    <property type="match status" value="1"/>
</dbReference>
<comment type="similarity">
    <text evidence="6">Belongs to the TVP38/TMEM64 family.</text>
</comment>
<evidence type="ECO:0000256" key="3">
    <source>
        <dbReference type="ARBA" id="ARBA00022692"/>
    </source>
</evidence>
<feature type="transmembrane region" description="Helical" evidence="6">
    <location>
        <begin position="138"/>
        <end position="159"/>
    </location>
</feature>
<comment type="subcellular location">
    <subcellularLocation>
        <location evidence="1 6">Cell membrane</location>
        <topology evidence="1 6">Multi-pass membrane protein</topology>
    </subcellularLocation>
</comment>
<feature type="transmembrane region" description="Helical" evidence="6">
    <location>
        <begin position="113"/>
        <end position="131"/>
    </location>
</feature>
<evidence type="ECO:0000256" key="6">
    <source>
        <dbReference type="RuleBase" id="RU366058"/>
    </source>
</evidence>
<accession>A0ABQ0TTQ7</accession>
<name>A0ABQ0TTQ7_9BACL</name>
<dbReference type="EMBL" id="BJON01000018">
    <property type="protein sequence ID" value="GED70767.1"/>
    <property type="molecule type" value="Genomic_DNA"/>
</dbReference>
<evidence type="ECO:0000313" key="9">
    <source>
        <dbReference type="Proteomes" id="UP000319578"/>
    </source>
</evidence>
<feature type="domain" description="VTT" evidence="7">
    <location>
        <begin position="53"/>
        <end position="171"/>
    </location>
</feature>
<dbReference type="InterPro" id="IPR032816">
    <property type="entry name" value="VTT_dom"/>
</dbReference>
<organism evidence="8 9">
    <name type="scientific">Brevibacillus reuszeri</name>
    <dbReference type="NCBI Taxonomy" id="54915"/>
    <lineage>
        <taxon>Bacteria</taxon>
        <taxon>Bacillati</taxon>
        <taxon>Bacillota</taxon>
        <taxon>Bacilli</taxon>
        <taxon>Bacillales</taxon>
        <taxon>Paenibacillaceae</taxon>
        <taxon>Brevibacillus</taxon>
    </lineage>
</organism>
<keyword evidence="2 6" id="KW-1003">Cell membrane</keyword>
<evidence type="ECO:0000256" key="4">
    <source>
        <dbReference type="ARBA" id="ARBA00022989"/>
    </source>
</evidence>
<feature type="transmembrane region" description="Helical" evidence="6">
    <location>
        <begin position="179"/>
        <end position="197"/>
    </location>
</feature>
<dbReference type="Pfam" id="PF09335">
    <property type="entry name" value="VTT_dom"/>
    <property type="match status" value="1"/>
</dbReference>
<dbReference type="PANTHER" id="PTHR12677">
    <property type="entry name" value="GOLGI APPARATUS MEMBRANE PROTEIN TVP38-RELATED"/>
    <property type="match status" value="1"/>
</dbReference>
<keyword evidence="4 6" id="KW-1133">Transmembrane helix</keyword>
<dbReference type="InterPro" id="IPR015414">
    <property type="entry name" value="TMEM64"/>
</dbReference>
<dbReference type="RefSeq" id="WP_049741355.1">
    <property type="nucleotide sequence ID" value="NZ_BJON01000018.1"/>
</dbReference>
<protein>
    <recommendedName>
        <fullName evidence="6">TVP38/TMEM64 family membrane protein</fullName>
    </recommendedName>
</protein>
<feature type="transmembrane region" description="Helical" evidence="6">
    <location>
        <begin position="37"/>
        <end position="60"/>
    </location>
</feature>
<evidence type="ECO:0000313" key="8">
    <source>
        <dbReference type="EMBL" id="GED70767.1"/>
    </source>
</evidence>
<evidence type="ECO:0000256" key="2">
    <source>
        <dbReference type="ARBA" id="ARBA00022475"/>
    </source>
</evidence>
<sequence length="207" mass="23705">MKTRILLCIYFLVLIFGFFNSSRIMSWLTNQDMTLLPFMFPLSVFIGLFPVIPFGLFAGIMGAKYGPFWGAFINWTGSFGSALLMFLYVRYGYQKKGREFLARFQQLDRFTGVFERNAFIAVLFARLIPIIPSPVITIYSAISIISVLSFSLATAIGKIPTMLVYSFLGDQVFTDYRRTIITVLVYASFIGIAYLVYRRWQSPNTKK</sequence>
<reference evidence="8 9" key="1">
    <citation type="submission" date="2019-06" db="EMBL/GenBank/DDBJ databases">
        <title>Whole genome shotgun sequence of Brevibacillus reuszeri NBRC 15719.</title>
        <authorList>
            <person name="Hosoyama A."/>
            <person name="Uohara A."/>
            <person name="Ohji S."/>
            <person name="Ichikawa N."/>
        </authorList>
    </citation>
    <scope>NUCLEOTIDE SEQUENCE [LARGE SCALE GENOMIC DNA]</scope>
    <source>
        <strain evidence="8 9">NBRC 15719</strain>
    </source>
</reference>
<comment type="caution">
    <text evidence="8">The sequence shown here is derived from an EMBL/GenBank/DDBJ whole genome shotgun (WGS) entry which is preliminary data.</text>
</comment>
<keyword evidence="3 6" id="KW-0812">Transmembrane</keyword>
<gene>
    <name evidence="8" type="primary">yqeD</name>
    <name evidence="8" type="ORF">BRE01_44690</name>
</gene>
<keyword evidence="5 6" id="KW-0472">Membrane</keyword>
<keyword evidence="9" id="KW-1185">Reference proteome</keyword>
<feature type="transmembrane region" description="Helical" evidence="6">
    <location>
        <begin position="72"/>
        <end position="93"/>
    </location>
</feature>
<dbReference type="Proteomes" id="UP000319578">
    <property type="component" value="Unassembled WGS sequence"/>
</dbReference>
<evidence type="ECO:0000256" key="5">
    <source>
        <dbReference type="ARBA" id="ARBA00023136"/>
    </source>
</evidence>